<dbReference type="Pfam" id="PF02518">
    <property type="entry name" value="HATPase_c"/>
    <property type="match status" value="1"/>
</dbReference>
<evidence type="ECO:0000259" key="9">
    <source>
        <dbReference type="PROSITE" id="PS50109"/>
    </source>
</evidence>
<accession>A0A644V0G4</accession>
<dbReference type="InterPro" id="IPR004358">
    <property type="entry name" value="Sig_transdc_His_kin-like_C"/>
</dbReference>
<dbReference type="InterPro" id="IPR036890">
    <property type="entry name" value="HATPase_C_sf"/>
</dbReference>
<feature type="domain" description="Histidine kinase" evidence="9">
    <location>
        <begin position="495"/>
        <end position="712"/>
    </location>
</feature>
<dbReference type="InterPro" id="IPR011990">
    <property type="entry name" value="TPR-like_helical_dom_sf"/>
</dbReference>
<keyword evidence="8" id="KW-0812">Transmembrane</keyword>
<dbReference type="Pfam" id="PF00512">
    <property type="entry name" value="HisKA"/>
    <property type="match status" value="1"/>
</dbReference>
<evidence type="ECO:0000256" key="5">
    <source>
        <dbReference type="ARBA" id="ARBA00022777"/>
    </source>
</evidence>
<name>A0A644V0G4_9ZZZZ</name>
<reference evidence="10" key="1">
    <citation type="submission" date="2019-08" db="EMBL/GenBank/DDBJ databases">
        <authorList>
            <person name="Kucharzyk K."/>
            <person name="Murdoch R.W."/>
            <person name="Higgins S."/>
            <person name="Loffler F."/>
        </authorList>
    </citation>
    <scope>NUCLEOTIDE SEQUENCE</scope>
</reference>
<dbReference type="PRINTS" id="PR00344">
    <property type="entry name" value="BCTRLSENSOR"/>
</dbReference>
<dbReference type="Gene3D" id="1.25.40.10">
    <property type="entry name" value="Tetratricopeptide repeat domain"/>
    <property type="match status" value="2"/>
</dbReference>
<dbReference type="InterPro" id="IPR003661">
    <property type="entry name" value="HisK_dim/P_dom"/>
</dbReference>
<keyword evidence="5 10" id="KW-0418">Kinase</keyword>
<keyword evidence="8" id="KW-1133">Transmembrane helix</keyword>
<dbReference type="SUPFAM" id="SSF48452">
    <property type="entry name" value="TPR-like"/>
    <property type="match status" value="2"/>
</dbReference>
<dbReference type="PANTHER" id="PTHR43711:SF26">
    <property type="entry name" value="SENSOR HISTIDINE KINASE RCSC"/>
    <property type="match status" value="1"/>
</dbReference>
<proteinExistence type="predicted"/>
<dbReference type="SMART" id="SM00388">
    <property type="entry name" value="HisKA"/>
    <property type="match status" value="1"/>
</dbReference>
<keyword evidence="4 10" id="KW-0808">Transferase</keyword>
<dbReference type="CDD" id="cd00082">
    <property type="entry name" value="HisKA"/>
    <property type="match status" value="1"/>
</dbReference>
<dbReference type="Gene3D" id="1.10.287.130">
    <property type="match status" value="1"/>
</dbReference>
<dbReference type="SUPFAM" id="SSF47384">
    <property type="entry name" value="Homodimeric domain of signal transducing histidine kinase"/>
    <property type="match status" value="1"/>
</dbReference>
<comment type="caution">
    <text evidence="10">The sequence shown here is derived from an EMBL/GenBank/DDBJ whole genome shotgun (WGS) entry which is preliminary data.</text>
</comment>
<gene>
    <name evidence="10" type="primary">sasA_99</name>
    <name evidence="10" type="ORF">SDC9_30793</name>
</gene>
<dbReference type="PROSITE" id="PS50109">
    <property type="entry name" value="HIS_KIN"/>
    <property type="match status" value="1"/>
</dbReference>
<dbReference type="InterPro" id="IPR003594">
    <property type="entry name" value="HATPase_dom"/>
</dbReference>
<comment type="catalytic activity">
    <reaction evidence="1">
        <text>ATP + protein L-histidine = ADP + protein N-phospho-L-histidine.</text>
        <dbReference type="EC" id="2.7.13.3"/>
    </reaction>
</comment>
<feature type="transmembrane region" description="Helical" evidence="8">
    <location>
        <begin position="445"/>
        <end position="467"/>
    </location>
</feature>
<feature type="coiled-coil region" evidence="7">
    <location>
        <begin position="414"/>
        <end position="441"/>
    </location>
</feature>
<evidence type="ECO:0000256" key="2">
    <source>
        <dbReference type="ARBA" id="ARBA00012438"/>
    </source>
</evidence>
<keyword evidence="6" id="KW-0902">Two-component regulatory system</keyword>
<evidence type="ECO:0000256" key="4">
    <source>
        <dbReference type="ARBA" id="ARBA00022679"/>
    </source>
</evidence>
<evidence type="ECO:0000256" key="1">
    <source>
        <dbReference type="ARBA" id="ARBA00000085"/>
    </source>
</evidence>
<evidence type="ECO:0000313" key="10">
    <source>
        <dbReference type="EMBL" id="MPL84828.1"/>
    </source>
</evidence>
<dbReference type="InterPro" id="IPR036097">
    <property type="entry name" value="HisK_dim/P_sf"/>
</dbReference>
<dbReference type="PROSITE" id="PS50005">
    <property type="entry name" value="TPR"/>
    <property type="match status" value="3"/>
</dbReference>
<dbReference type="InterPro" id="IPR019734">
    <property type="entry name" value="TPR_rpt"/>
</dbReference>
<sequence>MARLKKFLSRAGRLIFFILLPVMGVSPAGLMAQNHPTKQKADSLEIIKLEEKFEMHLKGNQLVAARRLVDSMLNLSMNAGLPRMAGRSYFNAAMIEKAAGNTESFITNLQNAVDWYMKAGARLAAARAYTVIGQTMMQDNFQEALNNFMASLALRKSENDSLGITNNLVNIGGMHYQMGNYTEANHYFYQALTFADRIGSTNLKAYALLNLSNIHNKLKNFDVSHDYLKQVLNIHRKTGNRRSEANALMAIGNTYFEQGNMQEAGKHYNEALILIKTLNDSERGHIQAYNNLGLVASRNGDTLSAISFFNQALALSKKTNDKQGLSIALSNLGPLMKKENKKSSLAQIRESLDEAKALKLRKLILSNYGSLRDYYGEAGDYKSAYEYAMKYEALNDSIYNEDNANTIIGLQKKYETAEKEKELAVVKKEKLEQELELNKANTMKYGMLIVSGLLLLLLGTLYSRYLIKRRTQLQLAAINEKLNLLNTTKDKLFSIVSHDLKNSMSGFSGIVNTLNRQYDNFSPEEVRYYLGEVSSAAGAMKVLLRNLLDWSRSQQNLIKVCLSEFDVRRVIADCEALVQQQLRRKNLQLAVECPETLIVTTDASIVTTVLRNLLVNAVKYSFENGTVTIKAAKVNGMLRIDVGDEGVGMEADEAETLMQPGAFVKSKPGVEGEKGAGLGLMLSRELLEKLPGHLLVSSQKMKGSTFTIMIQL</sequence>
<dbReference type="AlphaFoldDB" id="A0A644V0G4"/>
<evidence type="ECO:0000256" key="6">
    <source>
        <dbReference type="ARBA" id="ARBA00023012"/>
    </source>
</evidence>
<evidence type="ECO:0000256" key="8">
    <source>
        <dbReference type="SAM" id="Phobius"/>
    </source>
</evidence>
<dbReference type="GO" id="GO:0000155">
    <property type="term" value="F:phosphorelay sensor kinase activity"/>
    <property type="evidence" value="ECO:0007669"/>
    <property type="project" value="InterPro"/>
</dbReference>
<evidence type="ECO:0000256" key="7">
    <source>
        <dbReference type="SAM" id="Coils"/>
    </source>
</evidence>
<dbReference type="SUPFAM" id="SSF55874">
    <property type="entry name" value="ATPase domain of HSP90 chaperone/DNA topoisomerase II/histidine kinase"/>
    <property type="match status" value="1"/>
</dbReference>
<keyword evidence="7" id="KW-0175">Coiled coil</keyword>
<dbReference type="Pfam" id="PF13424">
    <property type="entry name" value="TPR_12"/>
    <property type="match status" value="2"/>
</dbReference>
<dbReference type="Gene3D" id="3.30.565.10">
    <property type="entry name" value="Histidine kinase-like ATPase, C-terminal domain"/>
    <property type="match status" value="1"/>
</dbReference>
<dbReference type="EC" id="2.7.13.3" evidence="2"/>
<keyword evidence="8" id="KW-0472">Membrane</keyword>
<organism evidence="10">
    <name type="scientific">bioreactor metagenome</name>
    <dbReference type="NCBI Taxonomy" id="1076179"/>
    <lineage>
        <taxon>unclassified sequences</taxon>
        <taxon>metagenomes</taxon>
        <taxon>ecological metagenomes</taxon>
    </lineage>
</organism>
<dbReference type="SMART" id="SM00028">
    <property type="entry name" value="TPR"/>
    <property type="match status" value="5"/>
</dbReference>
<dbReference type="SMART" id="SM00387">
    <property type="entry name" value="HATPase_c"/>
    <property type="match status" value="1"/>
</dbReference>
<dbReference type="InterPro" id="IPR005467">
    <property type="entry name" value="His_kinase_dom"/>
</dbReference>
<evidence type="ECO:0000256" key="3">
    <source>
        <dbReference type="ARBA" id="ARBA00022553"/>
    </source>
</evidence>
<dbReference type="PANTHER" id="PTHR43711">
    <property type="entry name" value="TWO-COMPONENT HISTIDINE KINASE"/>
    <property type="match status" value="1"/>
</dbReference>
<keyword evidence="3" id="KW-0597">Phosphoprotein</keyword>
<dbReference type="InterPro" id="IPR050736">
    <property type="entry name" value="Sensor_HK_Regulatory"/>
</dbReference>
<protein>
    <recommendedName>
        <fullName evidence="2">histidine kinase</fullName>
        <ecNumber evidence="2">2.7.13.3</ecNumber>
    </recommendedName>
</protein>
<dbReference type="EMBL" id="VSSQ01000195">
    <property type="protein sequence ID" value="MPL84828.1"/>
    <property type="molecule type" value="Genomic_DNA"/>
</dbReference>